<evidence type="ECO:0000313" key="9">
    <source>
        <dbReference type="Proteomes" id="UP000228758"/>
    </source>
</evidence>
<keyword evidence="2" id="KW-1003">Cell membrane</keyword>
<dbReference type="InterPro" id="IPR011701">
    <property type="entry name" value="MFS"/>
</dbReference>
<dbReference type="PANTHER" id="PTHR43124">
    <property type="entry name" value="PURINE EFFLUX PUMP PBUE"/>
    <property type="match status" value="1"/>
</dbReference>
<feature type="transmembrane region" description="Helical" evidence="6">
    <location>
        <begin position="364"/>
        <end position="386"/>
    </location>
</feature>
<dbReference type="GO" id="GO:0022857">
    <property type="term" value="F:transmembrane transporter activity"/>
    <property type="evidence" value="ECO:0007669"/>
    <property type="project" value="InterPro"/>
</dbReference>
<dbReference type="AlphaFoldDB" id="A0A2M9CGD3"/>
<dbReference type="InterPro" id="IPR036259">
    <property type="entry name" value="MFS_trans_sf"/>
</dbReference>
<keyword evidence="9" id="KW-1185">Reference proteome</keyword>
<evidence type="ECO:0000256" key="4">
    <source>
        <dbReference type="ARBA" id="ARBA00022989"/>
    </source>
</evidence>
<feature type="transmembrane region" description="Helical" evidence="6">
    <location>
        <begin position="12"/>
        <end position="37"/>
    </location>
</feature>
<dbReference type="OrthoDB" id="9814237at2"/>
<dbReference type="Pfam" id="PF07690">
    <property type="entry name" value="MFS_1"/>
    <property type="match status" value="1"/>
</dbReference>
<name>A0A2M9CGD3_9MICO</name>
<dbReference type="EMBL" id="PGFF01000001">
    <property type="protein sequence ID" value="PJJ70937.1"/>
    <property type="molecule type" value="Genomic_DNA"/>
</dbReference>
<feature type="transmembrane region" description="Helical" evidence="6">
    <location>
        <begin position="110"/>
        <end position="131"/>
    </location>
</feature>
<evidence type="ECO:0000256" key="6">
    <source>
        <dbReference type="SAM" id="Phobius"/>
    </source>
</evidence>
<feature type="transmembrane region" description="Helical" evidence="6">
    <location>
        <begin position="138"/>
        <end position="158"/>
    </location>
</feature>
<feature type="transmembrane region" description="Helical" evidence="6">
    <location>
        <begin position="49"/>
        <end position="72"/>
    </location>
</feature>
<dbReference type="InterPro" id="IPR020846">
    <property type="entry name" value="MFS_dom"/>
</dbReference>
<evidence type="ECO:0000256" key="5">
    <source>
        <dbReference type="ARBA" id="ARBA00023136"/>
    </source>
</evidence>
<comment type="caution">
    <text evidence="8">The sequence shown here is derived from an EMBL/GenBank/DDBJ whole genome shotgun (WGS) entry which is preliminary data.</text>
</comment>
<dbReference type="PANTHER" id="PTHR43124:SF10">
    <property type="entry name" value="PURINE EFFLUX PUMP PBUE"/>
    <property type="match status" value="1"/>
</dbReference>
<dbReference type="InterPro" id="IPR050189">
    <property type="entry name" value="MFS_Efflux_Transporters"/>
</dbReference>
<sequence>MTDAQPSYGPSLLKLLLLATALFVVGTNAFVIAGLLPEIAADLRATPSAVSYAITGYALVVAIASPAVALLLPRVPRSTLMAAGVAVLGLGSALAVLAPDLPLFIAGRTLAGLGGAALVPTATAAAAALVPPQRRGRALALVGAGFTLATAVGSPLGTALGEAFGWRAPLWSLVALAALLAVAIPLFVGHVPLAGPASFARRLAPLRDPRILAVLGATALLTAGFNTVYIRSAAVTEQATGGSGTALAALLLVYGLAGVAGNIAIGPVTDRVGNRATATLALAGQIVALAALALVFRSFVADVVVFAVWGVVAFAATVPVQHRLVTIDSEQAAHAISWYSTAMYLGIAIAPPLGAAALATGGAAAVPVTGAIATALALVSFLLGYVRRRTASPALPA</sequence>
<accession>A0A2M9CGD3</accession>
<feature type="transmembrane region" description="Helical" evidence="6">
    <location>
        <begin position="79"/>
        <end position="98"/>
    </location>
</feature>
<feature type="transmembrane region" description="Helical" evidence="6">
    <location>
        <begin position="170"/>
        <end position="191"/>
    </location>
</feature>
<dbReference type="SUPFAM" id="SSF103473">
    <property type="entry name" value="MFS general substrate transporter"/>
    <property type="match status" value="1"/>
</dbReference>
<feature type="transmembrane region" description="Helical" evidence="6">
    <location>
        <begin position="211"/>
        <end position="230"/>
    </location>
</feature>
<feature type="transmembrane region" description="Helical" evidence="6">
    <location>
        <begin position="242"/>
        <end position="265"/>
    </location>
</feature>
<keyword evidence="4 6" id="KW-1133">Transmembrane helix</keyword>
<gene>
    <name evidence="8" type="ORF">CLV46_0466</name>
</gene>
<dbReference type="GO" id="GO:0005886">
    <property type="term" value="C:plasma membrane"/>
    <property type="evidence" value="ECO:0007669"/>
    <property type="project" value="UniProtKB-SubCell"/>
</dbReference>
<proteinExistence type="predicted"/>
<dbReference type="CDD" id="cd17324">
    <property type="entry name" value="MFS_NepI_like"/>
    <property type="match status" value="1"/>
</dbReference>
<keyword evidence="5 6" id="KW-0472">Membrane</keyword>
<evidence type="ECO:0000313" key="8">
    <source>
        <dbReference type="EMBL" id="PJJ70937.1"/>
    </source>
</evidence>
<dbReference type="RefSeq" id="WP_100363302.1">
    <property type="nucleotide sequence ID" value="NZ_PGFF01000001.1"/>
</dbReference>
<evidence type="ECO:0000256" key="3">
    <source>
        <dbReference type="ARBA" id="ARBA00022692"/>
    </source>
</evidence>
<dbReference type="PROSITE" id="PS50850">
    <property type="entry name" value="MFS"/>
    <property type="match status" value="1"/>
</dbReference>
<keyword evidence="3 6" id="KW-0812">Transmembrane</keyword>
<dbReference type="Proteomes" id="UP000228758">
    <property type="component" value="Unassembled WGS sequence"/>
</dbReference>
<evidence type="ECO:0000259" key="7">
    <source>
        <dbReference type="PROSITE" id="PS50850"/>
    </source>
</evidence>
<feature type="domain" description="Major facilitator superfamily (MFS) profile" evidence="7">
    <location>
        <begin position="14"/>
        <end position="388"/>
    </location>
</feature>
<feature type="transmembrane region" description="Helical" evidence="6">
    <location>
        <begin position="303"/>
        <end position="324"/>
    </location>
</feature>
<feature type="transmembrane region" description="Helical" evidence="6">
    <location>
        <begin position="277"/>
        <end position="297"/>
    </location>
</feature>
<comment type="subcellular location">
    <subcellularLocation>
        <location evidence="1">Cell membrane</location>
        <topology evidence="1">Multi-pass membrane protein</topology>
    </subcellularLocation>
</comment>
<dbReference type="Gene3D" id="1.20.1250.20">
    <property type="entry name" value="MFS general substrate transporter like domains"/>
    <property type="match status" value="2"/>
</dbReference>
<feature type="transmembrane region" description="Helical" evidence="6">
    <location>
        <begin position="336"/>
        <end position="358"/>
    </location>
</feature>
<evidence type="ECO:0000256" key="2">
    <source>
        <dbReference type="ARBA" id="ARBA00022475"/>
    </source>
</evidence>
<evidence type="ECO:0000256" key="1">
    <source>
        <dbReference type="ARBA" id="ARBA00004651"/>
    </source>
</evidence>
<reference evidence="8 9" key="1">
    <citation type="submission" date="2017-11" db="EMBL/GenBank/DDBJ databases">
        <title>Genomic Encyclopedia of Archaeal and Bacterial Type Strains, Phase II (KMG-II): From Individual Species to Whole Genera.</title>
        <authorList>
            <person name="Goeker M."/>
        </authorList>
    </citation>
    <scope>NUCLEOTIDE SEQUENCE [LARGE SCALE GENOMIC DNA]</scope>
    <source>
        <strain evidence="8 9">DSM 27393</strain>
    </source>
</reference>
<protein>
    <submittedName>
        <fullName evidence="8">Putative MFS family arabinose efflux permease</fullName>
    </submittedName>
</protein>
<organism evidence="8 9">
    <name type="scientific">Diaminobutyricimonas aerilata</name>
    <dbReference type="NCBI Taxonomy" id="1162967"/>
    <lineage>
        <taxon>Bacteria</taxon>
        <taxon>Bacillati</taxon>
        <taxon>Actinomycetota</taxon>
        <taxon>Actinomycetes</taxon>
        <taxon>Micrococcales</taxon>
        <taxon>Microbacteriaceae</taxon>
        <taxon>Diaminobutyricimonas</taxon>
    </lineage>
</organism>